<comment type="caution">
    <text evidence="1">The sequence shown here is derived from an EMBL/GenBank/DDBJ whole genome shotgun (WGS) entry which is preliminary data.</text>
</comment>
<dbReference type="NCBIfam" id="NF033232">
    <property type="entry name" value="small_YtzI"/>
    <property type="match status" value="1"/>
</dbReference>
<dbReference type="InterPro" id="IPR047753">
    <property type="entry name" value="YtzI-like"/>
</dbReference>
<dbReference type="Proteomes" id="UP001145069">
    <property type="component" value="Unassembled WGS sequence"/>
</dbReference>
<gene>
    <name evidence="1" type="primary">ytzI</name>
    <name evidence="1" type="ORF">NC799_09215</name>
</gene>
<proteinExistence type="predicted"/>
<evidence type="ECO:0000313" key="1">
    <source>
        <dbReference type="EMBL" id="MDC3417101.1"/>
    </source>
</evidence>
<sequence>MMFIVVIIVCVAVTLLVLGLSIMTINKGYAYKQTIDPLPDKAEEGDKEKANDNR</sequence>
<keyword evidence="2" id="KW-1185">Reference proteome</keyword>
<name>A0A9X4AER5_9BACI</name>
<dbReference type="AlphaFoldDB" id="A0A9X4AER5"/>
<protein>
    <submittedName>
        <fullName evidence="1">YtzI protein</fullName>
    </submittedName>
</protein>
<dbReference type="EMBL" id="JAMQKC010000006">
    <property type="protein sequence ID" value="MDC3417101.1"/>
    <property type="molecule type" value="Genomic_DNA"/>
</dbReference>
<reference evidence="1" key="1">
    <citation type="submission" date="2022-06" db="EMBL/GenBank/DDBJ databases">
        <title>Aquibacillus sp. a new bacterium isolated from soil saline samples.</title>
        <authorList>
            <person name="Galisteo C."/>
            <person name="De La Haba R."/>
            <person name="Sanchez-Porro C."/>
            <person name="Ventosa A."/>
        </authorList>
    </citation>
    <scope>NUCLEOTIDE SEQUENCE</scope>
    <source>
        <strain evidence="1">3ASR75-54</strain>
    </source>
</reference>
<organism evidence="1 2">
    <name type="scientific">Aquibacillus salsiterrae</name>
    <dbReference type="NCBI Taxonomy" id="2950439"/>
    <lineage>
        <taxon>Bacteria</taxon>
        <taxon>Bacillati</taxon>
        <taxon>Bacillota</taxon>
        <taxon>Bacilli</taxon>
        <taxon>Bacillales</taxon>
        <taxon>Bacillaceae</taxon>
        <taxon>Aquibacillus</taxon>
    </lineage>
</organism>
<evidence type="ECO:0000313" key="2">
    <source>
        <dbReference type="Proteomes" id="UP001145069"/>
    </source>
</evidence>
<accession>A0A9X4AER5</accession>
<dbReference type="RefSeq" id="WP_272446162.1">
    <property type="nucleotide sequence ID" value="NZ_JAMQKC010000006.1"/>
</dbReference>